<dbReference type="AlphaFoldDB" id="A0A1V1PAS6"/>
<dbReference type="PIRSF" id="PIRSF037489">
    <property type="entry name" value="UCP037489_NIF3_YqfO"/>
    <property type="match status" value="1"/>
</dbReference>
<dbReference type="GO" id="GO:0046872">
    <property type="term" value="F:metal ion binding"/>
    <property type="evidence" value="ECO:0007669"/>
    <property type="project" value="UniProtKB-UniRule"/>
</dbReference>
<dbReference type="Gene3D" id="3.30.70.120">
    <property type="match status" value="1"/>
</dbReference>
<feature type="binding site" evidence="6">
    <location>
        <position position="331"/>
    </location>
    <ligand>
        <name>a divalent metal cation</name>
        <dbReference type="ChEBI" id="CHEBI:60240"/>
        <label>1</label>
    </ligand>
</feature>
<name>A0A1V1PAS6_9BACT</name>
<evidence type="ECO:0000313" key="7">
    <source>
        <dbReference type="EMBL" id="ETR71863.1"/>
    </source>
</evidence>
<evidence type="ECO:0000256" key="3">
    <source>
        <dbReference type="ARBA" id="ARBA00022112"/>
    </source>
</evidence>
<comment type="subunit">
    <text evidence="2">Homohexamer.</text>
</comment>
<gene>
    <name evidence="7" type="ORF">OMM_02164</name>
</gene>
<dbReference type="Pfam" id="PF01784">
    <property type="entry name" value="DUF34_NIF3"/>
    <property type="match status" value="1"/>
</dbReference>
<dbReference type="NCBIfam" id="TIGR00486">
    <property type="entry name" value="YbgI_SA1388"/>
    <property type="match status" value="1"/>
</dbReference>
<organism evidence="7 8">
    <name type="scientific">Candidatus Magnetoglobus multicellularis str. Araruama</name>
    <dbReference type="NCBI Taxonomy" id="890399"/>
    <lineage>
        <taxon>Bacteria</taxon>
        <taxon>Pseudomonadati</taxon>
        <taxon>Thermodesulfobacteriota</taxon>
        <taxon>Desulfobacteria</taxon>
        <taxon>Desulfobacterales</taxon>
        <taxon>Desulfobacteraceae</taxon>
        <taxon>Candidatus Magnetoglobus</taxon>
    </lineage>
</organism>
<feature type="binding site" evidence="6">
    <location>
        <position position="66"/>
    </location>
    <ligand>
        <name>a divalent metal cation</name>
        <dbReference type="ChEBI" id="CHEBI:60240"/>
        <label>1</label>
    </ligand>
</feature>
<evidence type="ECO:0000256" key="1">
    <source>
        <dbReference type="ARBA" id="ARBA00006964"/>
    </source>
</evidence>
<dbReference type="InterPro" id="IPR036069">
    <property type="entry name" value="DUF34/NIF3_sf"/>
</dbReference>
<dbReference type="InterPro" id="IPR017221">
    <property type="entry name" value="DUF34/NIF3_bac"/>
</dbReference>
<comment type="caution">
    <text evidence="7">The sequence shown here is derived from an EMBL/GenBank/DDBJ whole genome shotgun (WGS) entry which is preliminary data.</text>
</comment>
<dbReference type="PANTHER" id="PTHR13799">
    <property type="entry name" value="NGG1 INTERACTING FACTOR 3"/>
    <property type="match status" value="1"/>
</dbReference>
<comment type="similarity">
    <text evidence="1 5">Belongs to the GTP cyclohydrolase I type 2/NIF3 family.</text>
</comment>
<feature type="binding site" evidence="6">
    <location>
        <position position="105"/>
    </location>
    <ligand>
        <name>a divalent metal cation</name>
        <dbReference type="ChEBI" id="CHEBI:60240"/>
        <label>1</label>
    </ligand>
</feature>
<dbReference type="FunFam" id="3.40.1390.30:FF:000001">
    <property type="entry name" value="GTP cyclohydrolase 1 type 2"/>
    <property type="match status" value="1"/>
</dbReference>
<dbReference type="InterPro" id="IPR015867">
    <property type="entry name" value="N-reg_PII/ATP_PRibTrfase_C"/>
</dbReference>
<feature type="binding site" evidence="6">
    <location>
        <position position="335"/>
    </location>
    <ligand>
        <name>a divalent metal cation</name>
        <dbReference type="ChEBI" id="CHEBI:60240"/>
        <label>1</label>
    </ligand>
</feature>
<keyword evidence="4 5" id="KW-0479">Metal-binding</keyword>
<dbReference type="InterPro" id="IPR002678">
    <property type="entry name" value="DUF34/NIF3"/>
</dbReference>
<feature type="binding site" evidence="6">
    <location>
        <position position="67"/>
    </location>
    <ligand>
        <name>a divalent metal cation</name>
        <dbReference type="ChEBI" id="CHEBI:60240"/>
        <label>1</label>
    </ligand>
</feature>
<evidence type="ECO:0000256" key="5">
    <source>
        <dbReference type="PIRNR" id="PIRNR037489"/>
    </source>
</evidence>
<dbReference type="GO" id="GO:0005737">
    <property type="term" value="C:cytoplasm"/>
    <property type="evidence" value="ECO:0007669"/>
    <property type="project" value="TreeGrafter"/>
</dbReference>
<dbReference type="Gene3D" id="3.40.1390.30">
    <property type="entry name" value="NIF3 (NGG1p interacting factor 3)-like"/>
    <property type="match status" value="1"/>
</dbReference>
<proteinExistence type="inferred from homology"/>
<evidence type="ECO:0000313" key="8">
    <source>
        <dbReference type="Proteomes" id="UP000189670"/>
    </source>
</evidence>
<evidence type="ECO:0000256" key="4">
    <source>
        <dbReference type="ARBA" id="ARBA00022723"/>
    </source>
</evidence>
<dbReference type="PANTHER" id="PTHR13799:SF14">
    <property type="entry name" value="GTP CYCLOHYDROLASE 1 TYPE 2 HOMOLOG"/>
    <property type="match status" value="1"/>
</dbReference>
<dbReference type="EMBL" id="ATBP01000212">
    <property type="protein sequence ID" value="ETR71863.1"/>
    <property type="molecule type" value="Genomic_DNA"/>
</dbReference>
<evidence type="ECO:0000256" key="6">
    <source>
        <dbReference type="PIRSR" id="PIRSR602678-1"/>
    </source>
</evidence>
<sequence length="373" mass="41476">MLITVNDIIGAMQSIAPPNLAESWDNVGLQVGDPTWPVHRIWIALDPLPEVIQAAITEKIDLIITHHPLIFKPIKSINLSVPHTKIIHKAIAHKIAIYSAHTNLDKVIGGINDILANKLNMMDIRPIIPEISSDKAKLVIFVPQTHVQKVLDALFETRAGIIGSYTKCSFRSEGIGTYQPSELSSPWLGHDGQFEQANESRIETIISLKDAQDILHHVEKNHPYETLAYDIYPIKEISANQGLGRLGHLKEQISLKALADRVIKNLNLSYVRIIGDPELPVKQLAVCSGSGGSLLNKIISSGVQAYVTGDLKYHDARTIEMNHIGAIDVGHYESEHIFIDSIIPQLQTFAKKNHWSLDILPCPIEQNPFYLKT</sequence>
<evidence type="ECO:0000256" key="2">
    <source>
        <dbReference type="ARBA" id="ARBA00011643"/>
    </source>
</evidence>
<reference evidence="8" key="1">
    <citation type="submission" date="2012-11" db="EMBL/GenBank/DDBJ databases">
        <authorList>
            <person name="Lucero-Rivera Y.E."/>
            <person name="Tovar-Ramirez D."/>
        </authorList>
    </citation>
    <scope>NUCLEOTIDE SEQUENCE [LARGE SCALE GENOMIC DNA]</scope>
    <source>
        <strain evidence="8">Araruama</strain>
    </source>
</reference>
<protein>
    <recommendedName>
        <fullName evidence="3 5">GTP cyclohydrolase 1 type 2 homolog</fullName>
    </recommendedName>
</protein>
<dbReference type="Proteomes" id="UP000189670">
    <property type="component" value="Unassembled WGS sequence"/>
</dbReference>
<accession>A0A1V1PAS6</accession>
<dbReference type="SUPFAM" id="SSF102705">
    <property type="entry name" value="NIF3 (NGG1p interacting factor 3)-like"/>
    <property type="match status" value="1"/>
</dbReference>